<organism evidence="2 3">
    <name type="scientific">Inquilinus limosus</name>
    <dbReference type="NCBI Taxonomy" id="171674"/>
    <lineage>
        <taxon>Bacteria</taxon>
        <taxon>Pseudomonadati</taxon>
        <taxon>Pseudomonadota</taxon>
        <taxon>Alphaproteobacteria</taxon>
        <taxon>Rhodospirillales</taxon>
        <taxon>Rhodospirillaceae</taxon>
        <taxon>Inquilinus</taxon>
    </lineage>
</organism>
<evidence type="ECO:0000256" key="1">
    <source>
        <dbReference type="SAM" id="MobiDB-lite"/>
    </source>
</evidence>
<evidence type="ECO:0000313" key="2">
    <source>
        <dbReference type="EMBL" id="OWJ58305.1"/>
    </source>
</evidence>
<dbReference type="AlphaFoldDB" id="A0A211YZ78"/>
<evidence type="ECO:0000313" key="3">
    <source>
        <dbReference type="Proteomes" id="UP000196655"/>
    </source>
</evidence>
<proteinExistence type="predicted"/>
<dbReference type="Proteomes" id="UP000196655">
    <property type="component" value="Unassembled WGS sequence"/>
</dbReference>
<sequence>MEGVLSGRTPARGARCVCRIVRSDAAGRARDQQQRQARHMRPAPGTSRVGPATERMGRDRVETIGRLLSINCRNHEHVVAL</sequence>
<reference evidence="3" key="1">
    <citation type="submission" date="2017-05" db="EMBL/GenBank/DDBJ databases">
        <authorList>
            <person name="Macchi M."/>
            <person name="Festa S."/>
            <person name="Coppotelli B.M."/>
            <person name="Morelli I.S."/>
        </authorList>
    </citation>
    <scope>NUCLEOTIDE SEQUENCE [LARGE SCALE GENOMIC DNA]</scope>
    <source>
        <strain evidence="3">I</strain>
    </source>
</reference>
<gene>
    <name evidence="2" type="ORF">BWR60_33460</name>
</gene>
<dbReference type="EMBL" id="NHON01000135">
    <property type="protein sequence ID" value="OWJ58305.1"/>
    <property type="molecule type" value="Genomic_DNA"/>
</dbReference>
<keyword evidence="3" id="KW-1185">Reference proteome</keyword>
<feature type="region of interest" description="Disordered" evidence="1">
    <location>
        <begin position="26"/>
        <end position="57"/>
    </location>
</feature>
<name>A0A211YZ78_9PROT</name>
<protein>
    <submittedName>
        <fullName evidence="2">Uncharacterized protein</fullName>
    </submittedName>
</protein>
<accession>A0A211YZ78</accession>
<comment type="caution">
    <text evidence="2">The sequence shown here is derived from an EMBL/GenBank/DDBJ whole genome shotgun (WGS) entry which is preliminary data.</text>
</comment>